<dbReference type="Proteomes" id="UP000596079">
    <property type="component" value="Chromosome"/>
</dbReference>
<keyword evidence="4" id="KW-1003">Cell membrane</keyword>
<dbReference type="Gene3D" id="3.30.1150.10">
    <property type="match status" value="1"/>
</dbReference>
<evidence type="ECO:0000259" key="12">
    <source>
        <dbReference type="PROSITE" id="PS52015"/>
    </source>
</evidence>
<organism evidence="13 14">
    <name type="scientific">Acinetobacter variabilis</name>
    <dbReference type="NCBI Taxonomy" id="70346"/>
    <lineage>
        <taxon>Bacteria</taxon>
        <taxon>Pseudomonadati</taxon>
        <taxon>Pseudomonadota</taxon>
        <taxon>Gammaproteobacteria</taxon>
        <taxon>Moraxellales</taxon>
        <taxon>Moraxellaceae</taxon>
        <taxon>Acinetobacter</taxon>
    </lineage>
</organism>
<dbReference type="NCBIfam" id="TIGR01352">
    <property type="entry name" value="tonB_Cterm"/>
    <property type="match status" value="1"/>
</dbReference>
<dbReference type="GO" id="GO:0055085">
    <property type="term" value="P:transmembrane transport"/>
    <property type="evidence" value="ECO:0007669"/>
    <property type="project" value="InterPro"/>
</dbReference>
<evidence type="ECO:0000256" key="5">
    <source>
        <dbReference type="ARBA" id="ARBA00022519"/>
    </source>
</evidence>
<protein>
    <submittedName>
        <fullName evidence="13">Energy transducer TonB</fullName>
    </submittedName>
</protein>
<accession>A0A7T7WJM3</accession>
<proteinExistence type="inferred from homology"/>
<evidence type="ECO:0000313" key="13">
    <source>
        <dbReference type="EMBL" id="QQN88665.1"/>
    </source>
</evidence>
<comment type="similarity">
    <text evidence="2">Belongs to the TonB family.</text>
</comment>
<sequence length="235" mass="25035">MSTTFEDIEKSSAKKLTGIGVVIFLHILVGLVLMAGMAKDIIKPSEEPVELMIIQDIKPSEPEPPKETPPEPPKIVEKVAQVPEVKPVEKVVPVQKTQPTPTVTQPVAEPTPVAAATPSPSPVAAPAPVVAAAPAPAPPQPSGVTRGVSQGEAGCKRPDYPRDALMNEEQGEVLISVFVNTDGKVKEAKVKKSSGSRSLDRAASKAFSLCTFKPAMKNGEPQESWYDIPYEFILD</sequence>
<evidence type="ECO:0000256" key="7">
    <source>
        <dbReference type="ARBA" id="ARBA00022927"/>
    </source>
</evidence>
<keyword evidence="8 11" id="KW-1133">Transmembrane helix</keyword>
<evidence type="ECO:0000256" key="1">
    <source>
        <dbReference type="ARBA" id="ARBA00004383"/>
    </source>
</evidence>
<evidence type="ECO:0000256" key="2">
    <source>
        <dbReference type="ARBA" id="ARBA00006555"/>
    </source>
</evidence>
<dbReference type="EMBL" id="CP060811">
    <property type="protein sequence ID" value="QQN88665.1"/>
    <property type="molecule type" value="Genomic_DNA"/>
</dbReference>
<gene>
    <name evidence="13" type="ORF">IAQ69_02985</name>
</gene>
<dbReference type="InterPro" id="IPR006260">
    <property type="entry name" value="TonB/TolA_C"/>
</dbReference>
<dbReference type="GO" id="GO:0005886">
    <property type="term" value="C:plasma membrane"/>
    <property type="evidence" value="ECO:0007669"/>
    <property type="project" value="UniProtKB-SubCell"/>
</dbReference>
<evidence type="ECO:0000256" key="11">
    <source>
        <dbReference type="SAM" id="Phobius"/>
    </source>
</evidence>
<keyword evidence="9 11" id="KW-0472">Membrane</keyword>
<dbReference type="PANTHER" id="PTHR33446">
    <property type="entry name" value="PROTEIN TONB-RELATED"/>
    <property type="match status" value="1"/>
</dbReference>
<keyword evidence="6 11" id="KW-0812">Transmembrane</keyword>
<dbReference type="InterPro" id="IPR037682">
    <property type="entry name" value="TonB_C"/>
</dbReference>
<evidence type="ECO:0000256" key="4">
    <source>
        <dbReference type="ARBA" id="ARBA00022475"/>
    </source>
</evidence>
<dbReference type="SUPFAM" id="SSF74653">
    <property type="entry name" value="TolA/TonB C-terminal domain"/>
    <property type="match status" value="1"/>
</dbReference>
<feature type="region of interest" description="Disordered" evidence="10">
    <location>
        <begin position="93"/>
        <end position="166"/>
    </location>
</feature>
<evidence type="ECO:0000256" key="9">
    <source>
        <dbReference type="ARBA" id="ARBA00023136"/>
    </source>
</evidence>
<feature type="transmembrane region" description="Helical" evidence="11">
    <location>
        <begin position="16"/>
        <end position="35"/>
    </location>
</feature>
<dbReference type="Pfam" id="PF03544">
    <property type="entry name" value="TonB_C"/>
    <property type="match status" value="1"/>
</dbReference>
<evidence type="ECO:0000256" key="3">
    <source>
        <dbReference type="ARBA" id="ARBA00022448"/>
    </source>
</evidence>
<comment type="subcellular location">
    <subcellularLocation>
        <location evidence="1">Cell inner membrane</location>
        <topology evidence="1">Single-pass membrane protein</topology>
        <orientation evidence="1">Periplasmic side</orientation>
    </subcellularLocation>
</comment>
<feature type="domain" description="TonB C-terminal" evidence="12">
    <location>
        <begin position="145"/>
        <end position="235"/>
    </location>
</feature>
<evidence type="ECO:0000313" key="14">
    <source>
        <dbReference type="Proteomes" id="UP000596079"/>
    </source>
</evidence>
<keyword evidence="5" id="KW-0997">Cell inner membrane</keyword>
<keyword evidence="3" id="KW-0813">Transport</keyword>
<dbReference type="AlphaFoldDB" id="A0A7T7WJM3"/>
<dbReference type="PROSITE" id="PS52015">
    <property type="entry name" value="TONB_CTD"/>
    <property type="match status" value="1"/>
</dbReference>
<feature type="compositionally biased region" description="Basic and acidic residues" evidence="10">
    <location>
        <begin position="58"/>
        <end position="76"/>
    </location>
</feature>
<dbReference type="GO" id="GO:0015031">
    <property type="term" value="P:protein transport"/>
    <property type="evidence" value="ECO:0007669"/>
    <property type="project" value="UniProtKB-KW"/>
</dbReference>
<evidence type="ECO:0000256" key="10">
    <source>
        <dbReference type="SAM" id="MobiDB-lite"/>
    </source>
</evidence>
<keyword evidence="7" id="KW-0653">Protein transport</keyword>
<dbReference type="PANTHER" id="PTHR33446:SF2">
    <property type="entry name" value="PROTEIN TONB"/>
    <property type="match status" value="1"/>
</dbReference>
<feature type="region of interest" description="Disordered" evidence="10">
    <location>
        <begin position="56"/>
        <end position="76"/>
    </location>
</feature>
<feature type="compositionally biased region" description="Low complexity" evidence="10">
    <location>
        <begin position="93"/>
        <end position="118"/>
    </location>
</feature>
<reference evidence="13 14" key="1">
    <citation type="submission" date="2020-08" db="EMBL/GenBank/DDBJ databases">
        <title>Emergence of ISAba1-mediated novel tet(X) in Acinetobacter variabilis from a chicken farm.</title>
        <authorList>
            <person name="Peng K."/>
            <person name="Li R."/>
        </authorList>
    </citation>
    <scope>NUCLEOTIDE SEQUENCE [LARGE SCALE GENOMIC DNA]</scope>
    <source>
        <strain evidence="13 14">XM9F202-2</strain>
    </source>
</reference>
<dbReference type="InterPro" id="IPR051045">
    <property type="entry name" value="TonB-dependent_transducer"/>
</dbReference>
<evidence type="ECO:0000256" key="8">
    <source>
        <dbReference type="ARBA" id="ARBA00022989"/>
    </source>
</evidence>
<name>A0A7T7WJM3_9GAMM</name>
<evidence type="ECO:0000256" key="6">
    <source>
        <dbReference type="ARBA" id="ARBA00022692"/>
    </source>
</evidence>
<dbReference type="RefSeq" id="WP_166136692.1">
    <property type="nucleotide sequence ID" value="NZ_CP060811.1"/>
</dbReference>